<evidence type="ECO:0008006" key="3">
    <source>
        <dbReference type="Google" id="ProtNLM"/>
    </source>
</evidence>
<dbReference type="Proteomes" id="UP000321513">
    <property type="component" value="Unassembled WGS sequence"/>
</dbReference>
<dbReference type="RefSeq" id="WP_147202360.1">
    <property type="nucleotide sequence ID" value="NZ_BJYT01000002.1"/>
</dbReference>
<evidence type="ECO:0000313" key="2">
    <source>
        <dbReference type="Proteomes" id="UP000321513"/>
    </source>
</evidence>
<protein>
    <recommendedName>
        <fullName evidence="3">PsbP C-terminal domain-containing protein</fullName>
    </recommendedName>
</protein>
<proteinExistence type="predicted"/>
<name>A0A512B8K9_9BACT</name>
<reference evidence="1 2" key="1">
    <citation type="submission" date="2019-07" db="EMBL/GenBank/DDBJ databases">
        <title>Whole genome shotgun sequence of Segetibacter aerophilus NBRC 106135.</title>
        <authorList>
            <person name="Hosoyama A."/>
            <person name="Uohara A."/>
            <person name="Ohji S."/>
            <person name="Ichikawa N."/>
        </authorList>
    </citation>
    <scope>NUCLEOTIDE SEQUENCE [LARGE SCALE GENOMIC DNA]</scope>
    <source>
        <strain evidence="1 2">NBRC 106135</strain>
    </source>
</reference>
<keyword evidence="2" id="KW-1185">Reference proteome</keyword>
<dbReference type="AlphaFoldDB" id="A0A512B8K9"/>
<gene>
    <name evidence="1" type="ORF">SAE01_07860</name>
</gene>
<comment type="caution">
    <text evidence="1">The sequence shown here is derived from an EMBL/GenBank/DDBJ whole genome shotgun (WGS) entry which is preliminary data.</text>
</comment>
<accession>A0A512B8K9</accession>
<dbReference type="EMBL" id="BJYT01000002">
    <property type="protein sequence ID" value="GEO08290.1"/>
    <property type="molecule type" value="Genomic_DNA"/>
</dbReference>
<organism evidence="1 2">
    <name type="scientific">Segetibacter aerophilus</name>
    <dbReference type="NCBI Taxonomy" id="670293"/>
    <lineage>
        <taxon>Bacteria</taxon>
        <taxon>Pseudomonadati</taxon>
        <taxon>Bacteroidota</taxon>
        <taxon>Chitinophagia</taxon>
        <taxon>Chitinophagales</taxon>
        <taxon>Chitinophagaceae</taxon>
        <taxon>Segetibacter</taxon>
    </lineage>
</organism>
<evidence type="ECO:0000313" key="1">
    <source>
        <dbReference type="EMBL" id="GEO08290.1"/>
    </source>
</evidence>
<sequence>MKIKMFYPCSWTQKVINDTRTVKNFTSSNKDGSAIISNLILIPTPSLLNKEQFEFAMSTSQLKKMMNKGEVKAIQRLQFDNFEGAEILVKTETEGYYSYSFHYYMYSNKGLMVLNYFVGSQNDTKASAIFNQSKSLFRELAKKTTLLNPLPNQGVTVRSSKPTYQEWVKANPTDTDKSSSNAKIEGSLYRNTKYSFRIRFIDNWEIRKGDSKLTVIKSVQSDSGKSFLVLVSDYPSLKLKDGEITDKQLQEDKKNAIQICRAMNMELQHYKIVKGYLNNFPASIATFSANARSQTKIVAYKYKHISCFKKGLLYNLTISMPSVFWTSEEDKRIDRVIESLVFEENM</sequence>